<dbReference type="AlphaFoldDB" id="A0A6J4KHM9"/>
<proteinExistence type="predicted"/>
<feature type="compositionally biased region" description="Basic residues" evidence="1">
    <location>
        <begin position="8"/>
        <end position="21"/>
    </location>
</feature>
<feature type="non-terminal residue" evidence="2">
    <location>
        <position position="1"/>
    </location>
</feature>
<feature type="compositionally biased region" description="Basic residues" evidence="1">
    <location>
        <begin position="52"/>
        <end position="63"/>
    </location>
</feature>
<accession>A0A6J4KHM9</accession>
<evidence type="ECO:0000256" key="1">
    <source>
        <dbReference type="SAM" id="MobiDB-lite"/>
    </source>
</evidence>
<dbReference type="EMBL" id="CADCTU010000269">
    <property type="protein sequence ID" value="CAA9306304.1"/>
    <property type="molecule type" value="Genomic_DNA"/>
</dbReference>
<reference evidence="2" key="1">
    <citation type="submission" date="2020-02" db="EMBL/GenBank/DDBJ databases">
        <authorList>
            <person name="Meier V. D."/>
        </authorList>
    </citation>
    <scope>NUCLEOTIDE SEQUENCE</scope>
    <source>
        <strain evidence="2">AVDCRST_MAG11</strain>
    </source>
</reference>
<feature type="region of interest" description="Disordered" evidence="1">
    <location>
        <begin position="1"/>
        <end position="79"/>
    </location>
</feature>
<feature type="compositionally biased region" description="Basic and acidic residues" evidence="1">
    <location>
        <begin position="27"/>
        <end position="41"/>
    </location>
</feature>
<name>A0A6J4KHM9_9BACT</name>
<protein>
    <submittedName>
        <fullName evidence="2">Iron-sulfur cluster assembly accessory protein</fullName>
    </submittedName>
</protein>
<organism evidence="2">
    <name type="scientific">uncultured Gemmatimonadaceae bacterium</name>
    <dbReference type="NCBI Taxonomy" id="246130"/>
    <lineage>
        <taxon>Bacteria</taxon>
        <taxon>Pseudomonadati</taxon>
        <taxon>Gemmatimonadota</taxon>
        <taxon>Gemmatimonadia</taxon>
        <taxon>Gemmatimonadales</taxon>
        <taxon>Gemmatimonadaceae</taxon>
        <taxon>environmental samples</taxon>
    </lineage>
</organism>
<feature type="non-terminal residue" evidence="2">
    <location>
        <position position="118"/>
    </location>
</feature>
<gene>
    <name evidence="2" type="ORF">AVDCRST_MAG11-1175</name>
</gene>
<sequence>EHSATARSGRRHHPRGRHRGQAVHGGGGRDGRAGWAPRERSAGWVQRLQVRASHRGRRGRGRPGSRAGGLPRVRRPVLGAVPERRHDRLRVVDAGLRLHVQESELDRRLRLRLLVLRV</sequence>
<evidence type="ECO:0000313" key="2">
    <source>
        <dbReference type="EMBL" id="CAA9306304.1"/>
    </source>
</evidence>